<proteinExistence type="predicted"/>
<keyword evidence="3" id="KW-1185">Reference proteome</keyword>
<dbReference type="EMBL" id="JAOQJV010000002">
    <property type="protein sequence ID" value="MCU6699074.1"/>
    <property type="molecule type" value="Genomic_DNA"/>
</dbReference>
<keyword evidence="1" id="KW-1133">Transmembrane helix</keyword>
<feature type="transmembrane region" description="Helical" evidence="1">
    <location>
        <begin position="65"/>
        <end position="86"/>
    </location>
</feature>
<feature type="transmembrane region" description="Helical" evidence="1">
    <location>
        <begin position="93"/>
        <end position="113"/>
    </location>
</feature>
<evidence type="ECO:0000313" key="3">
    <source>
        <dbReference type="Proteomes" id="UP001207605"/>
    </source>
</evidence>
<protein>
    <recommendedName>
        <fullName evidence="4">ABC transporter permease</fullName>
    </recommendedName>
</protein>
<comment type="caution">
    <text evidence="2">The sequence shown here is derived from an EMBL/GenBank/DDBJ whole genome shotgun (WGS) entry which is preliminary data.</text>
</comment>
<organism evidence="2 3">
    <name type="scientific">Dorea ammoniilytica</name>
    <dbReference type="NCBI Taxonomy" id="2981788"/>
    <lineage>
        <taxon>Bacteria</taxon>
        <taxon>Bacillati</taxon>
        <taxon>Bacillota</taxon>
        <taxon>Clostridia</taxon>
        <taxon>Lachnospirales</taxon>
        <taxon>Lachnospiraceae</taxon>
        <taxon>Dorea</taxon>
    </lineage>
</organism>
<keyword evidence="1" id="KW-0472">Membrane</keyword>
<evidence type="ECO:0000256" key="1">
    <source>
        <dbReference type="SAM" id="Phobius"/>
    </source>
</evidence>
<gene>
    <name evidence="2" type="ORF">OCV65_02285</name>
</gene>
<keyword evidence="1" id="KW-0812">Transmembrane</keyword>
<accession>A0ABT2S3B6</accession>
<feature type="transmembrane region" description="Helical" evidence="1">
    <location>
        <begin position="140"/>
        <end position="160"/>
    </location>
</feature>
<dbReference type="Proteomes" id="UP001207605">
    <property type="component" value="Unassembled WGS sequence"/>
</dbReference>
<feature type="transmembrane region" description="Helical" evidence="1">
    <location>
        <begin position="7"/>
        <end position="27"/>
    </location>
</feature>
<reference evidence="2 3" key="1">
    <citation type="journal article" date="2021" name="ISME Commun">
        <title>Automated analysis of genomic sequences facilitates high-throughput and comprehensive description of bacteria.</title>
        <authorList>
            <person name="Hitch T.C.A."/>
        </authorList>
    </citation>
    <scope>NUCLEOTIDE SEQUENCE [LARGE SCALE GENOMIC DNA]</scope>
    <source>
        <strain evidence="2 3">Sanger_02</strain>
    </source>
</reference>
<name>A0ABT2S3B6_9FIRM</name>
<dbReference type="RefSeq" id="WP_262580823.1">
    <property type="nucleotide sequence ID" value="NZ_JAOQJV010000002.1"/>
</dbReference>
<evidence type="ECO:0000313" key="2">
    <source>
        <dbReference type="EMBL" id="MCU6699074.1"/>
    </source>
</evidence>
<sequence>MKDKIKYIISPIMILSLAFVFMPIINIGNWKVSMKDLAQITFAKIDEPYILQQIQSYMQEYVKPYVYLGMILVVLTIFVAVMVLVFKSNVSYIIGMIGEVAMMAIIIMLYVAANSGVDTIKTMASYFGMGNVVKVNYLPAIFWTVMQIVSIILCIVGIAVKDTTAEKRRVRTISRRTGMTSGEVRPGTVWEQGGRQQTDYINRDSWGARQEQNNIAEEQKYQMNDRQEFYGAIIGCQGEYIGKALELTEKEPVFVEDASGVIGWTRQRPAEGQCVAAVYYVPEYGEYCVTPSQRMTVFLSSGQPLGAGRNYYLPRTTEIYIQLNGEISRRNFKLA</sequence>
<evidence type="ECO:0008006" key="4">
    <source>
        <dbReference type="Google" id="ProtNLM"/>
    </source>
</evidence>